<evidence type="ECO:0000259" key="9">
    <source>
        <dbReference type="SMART" id="SM00829"/>
    </source>
</evidence>
<dbReference type="SMART" id="SM00829">
    <property type="entry name" value="PKS_ER"/>
    <property type="match status" value="1"/>
</dbReference>
<name>A0A1I1ZNW1_9ACTN</name>
<evidence type="ECO:0000256" key="6">
    <source>
        <dbReference type="ARBA" id="ARBA00023002"/>
    </source>
</evidence>
<evidence type="ECO:0000313" key="11">
    <source>
        <dbReference type="Proteomes" id="UP000198589"/>
    </source>
</evidence>
<dbReference type="SUPFAM" id="SSF50129">
    <property type="entry name" value="GroES-like"/>
    <property type="match status" value="1"/>
</dbReference>
<evidence type="ECO:0000256" key="2">
    <source>
        <dbReference type="ARBA" id="ARBA00008072"/>
    </source>
</evidence>
<keyword evidence="6" id="KW-0560">Oxidoreductase</keyword>
<comment type="catalytic activity">
    <reaction evidence="8">
        <text>a primary alcohol + NAD(+) = an aldehyde + NADH + H(+)</text>
        <dbReference type="Rhea" id="RHEA:10736"/>
        <dbReference type="ChEBI" id="CHEBI:15378"/>
        <dbReference type="ChEBI" id="CHEBI:15734"/>
        <dbReference type="ChEBI" id="CHEBI:17478"/>
        <dbReference type="ChEBI" id="CHEBI:57540"/>
        <dbReference type="ChEBI" id="CHEBI:57945"/>
        <dbReference type="EC" id="1.1.1.1"/>
    </reaction>
</comment>
<comment type="similarity">
    <text evidence="2">Belongs to the zinc-containing alcohol dehydrogenase family.</text>
</comment>
<evidence type="ECO:0000256" key="5">
    <source>
        <dbReference type="ARBA" id="ARBA00022833"/>
    </source>
</evidence>
<dbReference type="EMBL" id="FOND01000003">
    <property type="protein sequence ID" value="SFE33386.1"/>
    <property type="molecule type" value="Genomic_DNA"/>
</dbReference>
<evidence type="ECO:0000256" key="3">
    <source>
        <dbReference type="ARBA" id="ARBA00013190"/>
    </source>
</evidence>
<reference evidence="11" key="1">
    <citation type="submission" date="2016-10" db="EMBL/GenBank/DDBJ databases">
        <authorList>
            <person name="Varghese N."/>
            <person name="Submissions S."/>
        </authorList>
    </citation>
    <scope>NUCLEOTIDE SEQUENCE [LARGE SCALE GENOMIC DNA]</scope>
    <source>
        <strain evidence="11">DSM 46838</strain>
    </source>
</reference>
<dbReference type="PANTHER" id="PTHR42940">
    <property type="entry name" value="ALCOHOL DEHYDROGENASE 1-RELATED"/>
    <property type="match status" value="1"/>
</dbReference>
<sequence>MVQQTALPAEMDAVRLSAFGPPEVLVPERVPTPLPGDQDVVIEMAYCGICRHDVLSRQGAFPTVHPPITPGHQISGHVVAAGADVPPGLLDRPVTTMLTVGCGHCPACLAGDPANCATGRPAFLGDDRDGGYAEYVTVPHHAVVPLPDGMDLLQAAVVNCTLGTAYHAMVRGGFAAGETVVVTGASGGVGIHAVKLLAHAGVRVLAVTSREAKAPLLRTVGAAEVIVAPDLEFAKPVRELTGGARADGVLDIVGSRSLNESLRALRDGGRVVVLGNVDGGSTTVKPALLILRELSILGTRSATKAELAAVLDLVSSGRIEVEVGGVFPFREAARAHAAMEDGGLEGRAVLTMPGS</sequence>
<evidence type="ECO:0000313" key="10">
    <source>
        <dbReference type="EMBL" id="SFE33386.1"/>
    </source>
</evidence>
<dbReference type="InterPro" id="IPR013149">
    <property type="entry name" value="ADH-like_C"/>
</dbReference>
<dbReference type="GO" id="GO:0046872">
    <property type="term" value="F:metal ion binding"/>
    <property type="evidence" value="ECO:0007669"/>
    <property type="project" value="UniProtKB-KW"/>
</dbReference>
<comment type="catalytic activity">
    <reaction evidence="7">
        <text>a secondary alcohol + NAD(+) = a ketone + NADH + H(+)</text>
        <dbReference type="Rhea" id="RHEA:10740"/>
        <dbReference type="ChEBI" id="CHEBI:15378"/>
        <dbReference type="ChEBI" id="CHEBI:17087"/>
        <dbReference type="ChEBI" id="CHEBI:35681"/>
        <dbReference type="ChEBI" id="CHEBI:57540"/>
        <dbReference type="ChEBI" id="CHEBI:57945"/>
        <dbReference type="EC" id="1.1.1.1"/>
    </reaction>
</comment>
<dbReference type="Proteomes" id="UP000198589">
    <property type="component" value="Unassembled WGS sequence"/>
</dbReference>
<accession>A0A1I1ZNW1</accession>
<dbReference type="Pfam" id="PF00107">
    <property type="entry name" value="ADH_zinc_N"/>
    <property type="match status" value="1"/>
</dbReference>
<dbReference type="GO" id="GO:0005737">
    <property type="term" value="C:cytoplasm"/>
    <property type="evidence" value="ECO:0007669"/>
    <property type="project" value="TreeGrafter"/>
</dbReference>
<dbReference type="InterPro" id="IPR020843">
    <property type="entry name" value="ER"/>
</dbReference>
<protein>
    <recommendedName>
        <fullName evidence="3">alcohol dehydrogenase</fullName>
        <ecNumber evidence="3">1.1.1.1</ecNumber>
    </recommendedName>
</protein>
<proteinExistence type="inferred from homology"/>
<dbReference type="SUPFAM" id="SSF51735">
    <property type="entry name" value="NAD(P)-binding Rossmann-fold domains"/>
    <property type="match status" value="1"/>
</dbReference>
<dbReference type="InterPro" id="IPR036291">
    <property type="entry name" value="NAD(P)-bd_dom_sf"/>
</dbReference>
<evidence type="ECO:0000256" key="7">
    <source>
        <dbReference type="ARBA" id="ARBA00049164"/>
    </source>
</evidence>
<dbReference type="GO" id="GO:0004022">
    <property type="term" value="F:alcohol dehydrogenase (NAD+) activity"/>
    <property type="evidence" value="ECO:0007669"/>
    <property type="project" value="UniProtKB-EC"/>
</dbReference>
<gene>
    <name evidence="10" type="ORF">SAMN05216574_103110</name>
</gene>
<dbReference type="InterPro" id="IPR011032">
    <property type="entry name" value="GroES-like_sf"/>
</dbReference>
<evidence type="ECO:0000256" key="1">
    <source>
        <dbReference type="ARBA" id="ARBA00001947"/>
    </source>
</evidence>
<keyword evidence="5" id="KW-0862">Zinc</keyword>
<feature type="domain" description="Enoyl reductase (ER)" evidence="9">
    <location>
        <begin position="20"/>
        <end position="350"/>
    </location>
</feature>
<dbReference type="OrthoDB" id="3567264at2"/>
<keyword evidence="4" id="KW-0479">Metal-binding</keyword>
<dbReference type="AlphaFoldDB" id="A0A1I1ZNW1"/>
<dbReference type="EC" id="1.1.1.1" evidence="3"/>
<dbReference type="Gene3D" id="3.90.180.10">
    <property type="entry name" value="Medium-chain alcohol dehydrogenases, catalytic domain"/>
    <property type="match status" value="1"/>
</dbReference>
<organism evidence="10 11">
    <name type="scientific">Blastococcus tunisiensis</name>
    <dbReference type="NCBI Taxonomy" id="1798228"/>
    <lineage>
        <taxon>Bacteria</taxon>
        <taxon>Bacillati</taxon>
        <taxon>Actinomycetota</taxon>
        <taxon>Actinomycetes</taxon>
        <taxon>Geodermatophilales</taxon>
        <taxon>Geodermatophilaceae</taxon>
        <taxon>Blastococcus</taxon>
    </lineage>
</organism>
<dbReference type="RefSeq" id="WP_092195675.1">
    <property type="nucleotide sequence ID" value="NZ_FOND01000003.1"/>
</dbReference>
<keyword evidence="11" id="KW-1185">Reference proteome</keyword>
<dbReference type="Pfam" id="PF08240">
    <property type="entry name" value="ADH_N"/>
    <property type="match status" value="1"/>
</dbReference>
<dbReference type="STRING" id="1798228.SAMN05216574_103110"/>
<dbReference type="InterPro" id="IPR013154">
    <property type="entry name" value="ADH-like_N"/>
</dbReference>
<dbReference type="PANTHER" id="PTHR42940:SF8">
    <property type="entry name" value="VACUOLAR PROTEIN SORTING-ASSOCIATED PROTEIN 11"/>
    <property type="match status" value="1"/>
</dbReference>
<evidence type="ECO:0000256" key="8">
    <source>
        <dbReference type="ARBA" id="ARBA00049243"/>
    </source>
</evidence>
<comment type="cofactor">
    <cofactor evidence="1">
        <name>Zn(2+)</name>
        <dbReference type="ChEBI" id="CHEBI:29105"/>
    </cofactor>
</comment>
<evidence type="ECO:0000256" key="4">
    <source>
        <dbReference type="ARBA" id="ARBA00022723"/>
    </source>
</evidence>